<dbReference type="EMBL" id="SRLO01000463">
    <property type="protein sequence ID" value="TNN55183.1"/>
    <property type="molecule type" value="Genomic_DNA"/>
</dbReference>
<evidence type="ECO:0000313" key="3">
    <source>
        <dbReference type="Proteomes" id="UP000314294"/>
    </source>
</evidence>
<dbReference type="PANTHER" id="PTHR35158">
    <property type="entry name" value="CDNA SEQUENCE CN725425"/>
    <property type="match status" value="1"/>
</dbReference>
<keyword evidence="3" id="KW-1185">Reference proteome</keyword>
<proteinExistence type="predicted"/>
<dbReference type="AlphaFoldDB" id="A0A4Z2GQY5"/>
<feature type="region of interest" description="Disordered" evidence="1">
    <location>
        <begin position="393"/>
        <end position="569"/>
    </location>
</feature>
<dbReference type="Proteomes" id="UP000314294">
    <property type="component" value="Unassembled WGS sequence"/>
</dbReference>
<feature type="region of interest" description="Disordered" evidence="1">
    <location>
        <begin position="69"/>
        <end position="146"/>
    </location>
</feature>
<accession>A0A4Z2GQY5</accession>
<sequence length="594" mass="64227">MNWVGGSRNRFAAKNDAKKQREFFEKRKMQHKLKNLGMAVPDSPRGTSSGGMDLVTLFIVNQIAAKKEIKGGSKHKRNEPLVLPMSPCSPSQLSLVEGEPQWSAQEQRKRKHLSPVPESAFSDNSAADYLPPMTGPLSPFSSTSSASDQGIFPLQLNLQQRSQPQLPRPCSLPLWDSAVLGHTEPFSQPRDMTDCIPWSCAPDPPLFQLETPTAAHVLFRSPERRNTEAWDQAGREVTFSLGQLEDKEPVLDFTLHREESQQRFEGEVFRGFSTGECDEEVAACLEHSDGHANGSEYSAGCSCSGGYLSSDSDDDEECRQPPGLQAAASSHVDRVFCADGLDSCTASQGSEKQRLSKPRPVTPLLNPGTGFRDNQEVTGNAVVQVKGWASNAPPALAQSQSSEPCACKKTPAETREAGTQTAGNLAAETRDTWTQCGGPEAGRLDARPPPVDVSVRPPATGRQTDTAAEPRAHTPPSHKWGSGEKHTPWTRTPSNETIGAGSSFVNKSADGRAVLQRPRNPFLEALGGTDGGGKDDGEDRGQQGNGRLMKSLSDEAMEEVTSGTAAHGLSEEAETLQEIADILLLLKRRKEVTQ</sequence>
<name>A0A4Z2GQY5_9TELE</name>
<comment type="caution">
    <text evidence="2">The sequence shown here is derived from an EMBL/GenBank/DDBJ whole genome shotgun (WGS) entry which is preliminary data.</text>
</comment>
<feature type="region of interest" description="Disordered" evidence="1">
    <location>
        <begin position="348"/>
        <end position="373"/>
    </location>
</feature>
<organism evidence="2 3">
    <name type="scientific">Liparis tanakae</name>
    <name type="common">Tanaka's snailfish</name>
    <dbReference type="NCBI Taxonomy" id="230148"/>
    <lineage>
        <taxon>Eukaryota</taxon>
        <taxon>Metazoa</taxon>
        <taxon>Chordata</taxon>
        <taxon>Craniata</taxon>
        <taxon>Vertebrata</taxon>
        <taxon>Euteleostomi</taxon>
        <taxon>Actinopterygii</taxon>
        <taxon>Neopterygii</taxon>
        <taxon>Teleostei</taxon>
        <taxon>Neoteleostei</taxon>
        <taxon>Acanthomorphata</taxon>
        <taxon>Eupercaria</taxon>
        <taxon>Perciformes</taxon>
        <taxon>Cottioidei</taxon>
        <taxon>Cottales</taxon>
        <taxon>Liparidae</taxon>
        <taxon>Liparis</taxon>
    </lineage>
</organism>
<dbReference type="InterPro" id="IPR027883">
    <property type="entry name" value="Redic1-like"/>
</dbReference>
<feature type="compositionally biased region" description="Basic and acidic residues" evidence="1">
    <location>
        <begin position="532"/>
        <end position="541"/>
    </location>
</feature>
<reference evidence="2 3" key="1">
    <citation type="submission" date="2019-03" db="EMBL/GenBank/DDBJ databases">
        <title>First draft genome of Liparis tanakae, snailfish: a comprehensive survey of snailfish specific genes.</title>
        <authorList>
            <person name="Kim W."/>
            <person name="Song I."/>
            <person name="Jeong J.-H."/>
            <person name="Kim D."/>
            <person name="Kim S."/>
            <person name="Ryu S."/>
            <person name="Song J.Y."/>
            <person name="Lee S.K."/>
        </authorList>
    </citation>
    <scope>NUCLEOTIDE SEQUENCE [LARGE SCALE GENOMIC DNA]</scope>
    <source>
        <tissue evidence="2">Muscle</tissue>
    </source>
</reference>
<evidence type="ECO:0000256" key="1">
    <source>
        <dbReference type="SAM" id="MobiDB-lite"/>
    </source>
</evidence>
<dbReference type="OrthoDB" id="6430388at2759"/>
<dbReference type="PANTHER" id="PTHR35158:SF1">
    <property type="entry name" value="CDNA SEQUENCE CN725425"/>
    <property type="match status" value="1"/>
</dbReference>
<protein>
    <submittedName>
        <fullName evidence="2">Uncharacterized protein</fullName>
    </submittedName>
</protein>
<gene>
    <name evidence="2" type="ORF">EYF80_034628</name>
</gene>
<evidence type="ECO:0000313" key="2">
    <source>
        <dbReference type="EMBL" id="TNN55183.1"/>
    </source>
</evidence>